<dbReference type="RefSeq" id="WP_211316803.1">
    <property type="nucleotide sequence ID" value="NZ_QNRT01000001.1"/>
</dbReference>
<dbReference type="PANTHER" id="PTHR35010">
    <property type="entry name" value="BLL4672 PROTEIN-RELATED"/>
    <property type="match status" value="1"/>
</dbReference>
<feature type="domain" description="HTH cro/C1-type" evidence="1">
    <location>
        <begin position="13"/>
        <end position="67"/>
    </location>
</feature>
<reference evidence="2 3" key="1">
    <citation type="submission" date="2018-06" db="EMBL/GenBank/DDBJ databases">
        <title>Genomic Encyclopedia of Type Strains, Phase IV (KMG-IV): sequencing the most valuable type-strain genomes for metagenomic binning, comparative biology and taxonomic classification.</title>
        <authorList>
            <person name="Goeker M."/>
        </authorList>
    </citation>
    <scope>NUCLEOTIDE SEQUENCE [LARGE SCALE GENOMIC DNA]</scope>
    <source>
        <strain evidence="2 3">DSM 24032</strain>
    </source>
</reference>
<dbReference type="PROSITE" id="PS50943">
    <property type="entry name" value="HTH_CROC1"/>
    <property type="match status" value="1"/>
</dbReference>
<dbReference type="SUPFAM" id="SSF47413">
    <property type="entry name" value="lambda repressor-like DNA-binding domains"/>
    <property type="match status" value="1"/>
</dbReference>
<dbReference type="Gene3D" id="3.30.450.180">
    <property type="match status" value="1"/>
</dbReference>
<dbReference type="CDD" id="cd00093">
    <property type="entry name" value="HTH_XRE"/>
    <property type="match status" value="1"/>
</dbReference>
<comment type="caution">
    <text evidence="2">The sequence shown here is derived from an EMBL/GenBank/DDBJ whole genome shotgun (WGS) entry which is preliminary data.</text>
</comment>
<dbReference type="Pfam" id="PF01381">
    <property type="entry name" value="HTH_3"/>
    <property type="match status" value="1"/>
</dbReference>
<evidence type="ECO:0000313" key="2">
    <source>
        <dbReference type="EMBL" id="RBP52882.1"/>
    </source>
</evidence>
<dbReference type="AlphaFoldDB" id="A0A395JRC2"/>
<gene>
    <name evidence="2" type="ORF">DFR28_101266</name>
</gene>
<evidence type="ECO:0000259" key="1">
    <source>
        <dbReference type="PROSITE" id="PS50943"/>
    </source>
</evidence>
<dbReference type="Gene3D" id="1.10.260.40">
    <property type="entry name" value="lambda repressor-like DNA-binding domains"/>
    <property type="match status" value="1"/>
</dbReference>
<dbReference type="Proteomes" id="UP000253083">
    <property type="component" value="Unassembled WGS sequence"/>
</dbReference>
<accession>A0A395JRC2</accession>
<protein>
    <submittedName>
        <fullName evidence="2">Helix-turn-helix protein</fullName>
    </submittedName>
</protein>
<dbReference type="InterPro" id="IPR010982">
    <property type="entry name" value="Lambda_DNA-bd_dom_sf"/>
</dbReference>
<proteinExistence type="predicted"/>
<dbReference type="InterPro" id="IPR041413">
    <property type="entry name" value="MLTR_LBD"/>
</dbReference>
<dbReference type="Pfam" id="PF17765">
    <property type="entry name" value="MLTR_LBD"/>
    <property type="match status" value="1"/>
</dbReference>
<evidence type="ECO:0000313" key="3">
    <source>
        <dbReference type="Proteomes" id="UP000253083"/>
    </source>
</evidence>
<dbReference type="GO" id="GO:0003677">
    <property type="term" value="F:DNA binding"/>
    <property type="evidence" value="ECO:0007669"/>
    <property type="project" value="InterPro"/>
</dbReference>
<dbReference type="PANTHER" id="PTHR35010:SF4">
    <property type="entry name" value="BLL5781 PROTEIN"/>
    <property type="match status" value="1"/>
</dbReference>
<sequence length="271" mass="31117">MNQGSQSYFSQLLRAMRKQYGLTQADLADRVGTTARHVSFLETGRSRPRPGMVGRIANAFNISSVEKNSLLASAGLPVEEVKFDRKESNSQFIEKSIKSILRDHEPFPGCVVDVYSRIKYVNTPFSAFFSNLIRDSAEESIDAFFADPEVKNCLVNWQEIADAFYQRRLFESIRTGDHDLKSLSDQTRRYIDRREKPSAELQSSDDMVLFPILKAFGYETEFFMTVLRFESVKQGALSELRVELLYPKDAHAEKQYTKIMREKLNHIQQSG</sequence>
<dbReference type="SMART" id="SM00530">
    <property type="entry name" value="HTH_XRE"/>
    <property type="match status" value="1"/>
</dbReference>
<dbReference type="InterPro" id="IPR001387">
    <property type="entry name" value="Cro/C1-type_HTH"/>
</dbReference>
<keyword evidence="3" id="KW-1185">Reference proteome</keyword>
<organism evidence="2 3">
    <name type="scientific">Arenicella xantha</name>
    <dbReference type="NCBI Taxonomy" id="644221"/>
    <lineage>
        <taxon>Bacteria</taxon>
        <taxon>Pseudomonadati</taxon>
        <taxon>Pseudomonadota</taxon>
        <taxon>Gammaproteobacteria</taxon>
        <taxon>Arenicellales</taxon>
        <taxon>Arenicellaceae</taxon>
        <taxon>Arenicella</taxon>
    </lineage>
</organism>
<name>A0A395JRC2_9GAMM</name>
<dbReference type="EMBL" id="QNRT01000001">
    <property type="protein sequence ID" value="RBP52882.1"/>
    <property type="molecule type" value="Genomic_DNA"/>
</dbReference>
<dbReference type="InParanoid" id="A0A395JRC2"/>